<dbReference type="InterPro" id="IPR001736">
    <property type="entry name" value="PLipase_D/transphosphatidylase"/>
</dbReference>
<sequence>MLNRPKRHYPGVIAVLTTLLTISGCALPPMTDRTVSWSVPTEQTADTRLGSVIAPLIETHPGESGVLLLENAYDAFAARVLLAEGADASLDVQYYIWQYDITGTMLLDVLYRAAERGVRVRLLLDDNGISGLDELLAALDTHPNIEIRLFNPSIVRSPKWIGYLASFRRLNHRMHNKSFTADNQATIIGGRNVADEYFGAGRGALFADLDVLAIGPVVHELSDDFDRYWSSASAYPVAIILPEAGEKDLAQVVETARECSASSEANKYVRAVADSELLQKLLAGNLEFTWAPVSMVSDDPAKVLHKKPENGLLSRQLAEAMGSPERSVTLVSPYFIPTKTGVEMFRNLERKGVQVRVLTNSLEANDVAMMHAGYAKYRKPLLKAGVQLFELRKLPGGESVEGKLQRGLMGSSSTSLHAKTFAVDGESLFVGSFNFDPRSVHINTELGFVIESPELTQMMEARFQEQTRFTAYELVLDEDGHLQWLERNGEEVIRHGHDPGTGPLQRMLVFLFSILPIEPLL</sequence>
<dbReference type="PROSITE" id="PS51257">
    <property type="entry name" value="PROKAR_LIPOPROTEIN"/>
    <property type="match status" value="1"/>
</dbReference>
<dbReference type="PROSITE" id="PS50035">
    <property type="entry name" value="PLD"/>
    <property type="match status" value="2"/>
</dbReference>
<keyword evidence="3" id="KW-1185">Reference proteome</keyword>
<evidence type="ECO:0000313" key="3">
    <source>
        <dbReference type="Proteomes" id="UP000184497"/>
    </source>
</evidence>
<evidence type="ECO:0000313" key="2">
    <source>
        <dbReference type="EMBL" id="SHK12007.1"/>
    </source>
</evidence>
<dbReference type="SUPFAM" id="SSF56024">
    <property type="entry name" value="Phospholipase D/nuclease"/>
    <property type="match status" value="2"/>
</dbReference>
<dbReference type="Proteomes" id="UP000184497">
    <property type="component" value="Unassembled WGS sequence"/>
</dbReference>
<feature type="domain" description="PLD phosphodiesterase" evidence="1">
    <location>
        <begin position="412"/>
        <end position="439"/>
    </location>
</feature>
<dbReference type="Pfam" id="PF13091">
    <property type="entry name" value="PLDc_2"/>
    <property type="match status" value="2"/>
</dbReference>
<evidence type="ECO:0000259" key="1">
    <source>
        <dbReference type="PROSITE" id="PS50035"/>
    </source>
</evidence>
<dbReference type="PANTHER" id="PTHR21248:SF12">
    <property type="entry name" value="CARDIOLIPIN SYNTHASE C"/>
    <property type="match status" value="1"/>
</dbReference>
<dbReference type="GO" id="GO:0032049">
    <property type="term" value="P:cardiolipin biosynthetic process"/>
    <property type="evidence" value="ECO:0007669"/>
    <property type="project" value="UniProtKB-ARBA"/>
</dbReference>
<gene>
    <name evidence="2" type="ORF">SAMN05216369_0531</name>
</gene>
<dbReference type="STRING" id="564117.SAMN05216369_0531"/>
<name>A0A1M6PVV8_9GAMM</name>
<protein>
    <submittedName>
        <fullName evidence="2">Putative cardiolipin synthase</fullName>
    </submittedName>
</protein>
<dbReference type="EMBL" id="FRAQ01000001">
    <property type="protein sequence ID" value="SHK12007.1"/>
    <property type="molecule type" value="Genomic_DNA"/>
</dbReference>
<dbReference type="AlphaFoldDB" id="A0A1M6PVV8"/>
<dbReference type="SMART" id="SM00155">
    <property type="entry name" value="PLDc"/>
    <property type="match status" value="2"/>
</dbReference>
<dbReference type="GO" id="GO:0030572">
    <property type="term" value="F:phosphatidyltransferase activity"/>
    <property type="evidence" value="ECO:0007669"/>
    <property type="project" value="UniProtKB-ARBA"/>
</dbReference>
<dbReference type="CDD" id="cd09113">
    <property type="entry name" value="PLDc_ymdC_like_2"/>
    <property type="match status" value="1"/>
</dbReference>
<proteinExistence type="predicted"/>
<feature type="domain" description="PLD phosphodiesterase" evidence="1">
    <location>
        <begin position="170"/>
        <end position="197"/>
    </location>
</feature>
<organism evidence="2 3">
    <name type="scientific">Marinobacter antarcticus</name>
    <dbReference type="NCBI Taxonomy" id="564117"/>
    <lineage>
        <taxon>Bacteria</taxon>
        <taxon>Pseudomonadati</taxon>
        <taxon>Pseudomonadota</taxon>
        <taxon>Gammaproteobacteria</taxon>
        <taxon>Pseudomonadales</taxon>
        <taxon>Marinobacteraceae</taxon>
        <taxon>Marinobacter</taxon>
    </lineage>
</organism>
<dbReference type="CDD" id="cd09111">
    <property type="entry name" value="PLDc_ymdC_like_1"/>
    <property type="match status" value="1"/>
</dbReference>
<accession>A0A1M6PVV8</accession>
<dbReference type="Gene3D" id="3.30.870.10">
    <property type="entry name" value="Endonuclease Chain A"/>
    <property type="match status" value="2"/>
</dbReference>
<dbReference type="InterPro" id="IPR025202">
    <property type="entry name" value="PLD-like_dom"/>
</dbReference>
<reference evidence="3" key="1">
    <citation type="submission" date="2016-11" db="EMBL/GenBank/DDBJ databases">
        <authorList>
            <person name="Varghese N."/>
            <person name="Submissions S."/>
        </authorList>
    </citation>
    <scope>NUCLEOTIDE SEQUENCE [LARGE SCALE GENOMIC DNA]</scope>
    <source>
        <strain evidence="3">CGMCC 1.10835</strain>
    </source>
</reference>
<dbReference type="PANTHER" id="PTHR21248">
    <property type="entry name" value="CARDIOLIPIN SYNTHASE"/>
    <property type="match status" value="1"/>
</dbReference>